<evidence type="ECO:0008006" key="5">
    <source>
        <dbReference type="Google" id="ProtNLM"/>
    </source>
</evidence>
<dbReference type="Proteomes" id="UP000430519">
    <property type="component" value="Unassembled WGS sequence"/>
</dbReference>
<keyword evidence="2" id="KW-0732">Signal</keyword>
<dbReference type="EMBL" id="WVHK01000026">
    <property type="protein sequence ID" value="MXV19775.1"/>
    <property type="molecule type" value="Genomic_DNA"/>
</dbReference>
<accession>A0A6I4YQE7</accession>
<evidence type="ECO:0000256" key="2">
    <source>
        <dbReference type="SAM" id="SignalP"/>
    </source>
</evidence>
<reference evidence="3 4" key="1">
    <citation type="submission" date="2019-11" db="EMBL/GenBank/DDBJ databases">
        <title>Genome sequence of Deinococcus xianganensis Y35, AI-2 producing algicidal bacterium, isolated from lake water.</title>
        <authorList>
            <person name="Li Y."/>
        </authorList>
    </citation>
    <scope>NUCLEOTIDE SEQUENCE [LARGE SCALE GENOMIC DNA]</scope>
    <source>
        <strain evidence="3 4">Y35</strain>
    </source>
</reference>
<keyword evidence="4" id="KW-1185">Reference proteome</keyword>
<protein>
    <recommendedName>
        <fullName evidence="5">Fimbrial biogenesis outer membrane usher protein</fullName>
    </recommendedName>
</protein>
<feature type="chain" id="PRO_5026219564" description="Fimbrial biogenesis outer membrane usher protein" evidence="2">
    <location>
        <begin position="27"/>
        <end position="756"/>
    </location>
</feature>
<evidence type="ECO:0000313" key="3">
    <source>
        <dbReference type="EMBL" id="MXV19775.1"/>
    </source>
</evidence>
<feature type="region of interest" description="Disordered" evidence="1">
    <location>
        <begin position="735"/>
        <end position="756"/>
    </location>
</feature>
<name>A0A6I4YQE7_9DEIO</name>
<gene>
    <name evidence="3" type="ORF">GLX28_09015</name>
</gene>
<dbReference type="RefSeq" id="WP_160978715.1">
    <property type="nucleotide sequence ID" value="NZ_WVHK01000026.1"/>
</dbReference>
<sequence length="756" mass="77076">MRAHLPGLSAALWAATLLCAAPPVGAQPASQEAVACAAPELLLEVVVGGAPRGAVPVRLGADLADTLVPPDVLRAAEAGYAAQTVTCDDVPFVRLSGQVAVTFDQPRQRLLIRPRLDRLQGDTLNLAGAAAVVPDGGQPVWGVEYGADVQATYGLIPAGAPATFAATVNADVGGSGGAWSGSAGALLERSDGSWRAQPRAQVSVGVTDGVRVGAAWNAQPLEGSPGLSSSDFRGVALGAQGGFTLLDPERRVDLPLEADVRVYLDGREVAARRAGPGVLRLVDIPHPAGAPVTVQVEVTDESGVRVQEWVLEPDPDPLPRGAYLAAVRAGASRGAWGADVRGEYGLGRGWRVGASGSAQLGGALSAGARVAYADARAGAQASVQVTSAVTDGVRSTVTTLGLRGETQVGAARVSAFTVLPFGAWQDTQLGAALNANLDPWTLSVSARTALRHDTWSVEGSVTRTFDTVGSVTLSAAAQPGGWRLGVAGGYRPSPRWDLTGGVRAVQVPPAPGSEAPAVAWQAGAGAAFQVDTGNRVTARVSRDDLAVGGSHVGRVLASGEVGLRGASARLQGAVVALPDGLSAQATLGQRAVLLQTGVPGLSILLGGVFVGRTDAAGSVLLSGFTPGETAEVRVDLRDAPFGVQVGTDRRVIVPPQAGLTVLDWRANFRVLRWVQVLGPDGTPVGNGRVVWSGGAVLLDDEGFGLFPAQVLRGEVRAAGDEALCVLDVVPGAQEVRCGTPPDQPGQDQPGQDQPGQ</sequence>
<feature type="signal peptide" evidence="2">
    <location>
        <begin position="1"/>
        <end position="26"/>
    </location>
</feature>
<evidence type="ECO:0000313" key="4">
    <source>
        <dbReference type="Proteomes" id="UP000430519"/>
    </source>
</evidence>
<organism evidence="3 4">
    <name type="scientific">Deinococcus xianganensis</name>
    <dbReference type="NCBI Taxonomy" id="1507289"/>
    <lineage>
        <taxon>Bacteria</taxon>
        <taxon>Thermotogati</taxon>
        <taxon>Deinococcota</taxon>
        <taxon>Deinococci</taxon>
        <taxon>Deinococcales</taxon>
        <taxon>Deinococcaceae</taxon>
        <taxon>Deinococcus</taxon>
    </lineage>
</organism>
<feature type="compositionally biased region" description="Low complexity" evidence="1">
    <location>
        <begin position="744"/>
        <end position="756"/>
    </location>
</feature>
<evidence type="ECO:0000256" key="1">
    <source>
        <dbReference type="SAM" id="MobiDB-lite"/>
    </source>
</evidence>
<comment type="caution">
    <text evidence="3">The sequence shown here is derived from an EMBL/GenBank/DDBJ whole genome shotgun (WGS) entry which is preliminary data.</text>
</comment>
<proteinExistence type="predicted"/>
<dbReference type="AlphaFoldDB" id="A0A6I4YQE7"/>